<evidence type="ECO:0000259" key="1">
    <source>
        <dbReference type="Pfam" id="PF13614"/>
    </source>
</evidence>
<keyword evidence="3" id="KW-1185">Reference proteome</keyword>
<dbReference type="InterPro" id="IPR050678">
    <property type="entry name" value="DNA_Partitioning_ATPase"/>
</dbReference>
<feature type="domain" description="AAA" evidence="1">
    <location>
        <begin position="39"/>
        <end position="224"/>
    </location>
</feature>
<reference evidence="2 3" key="1">
    <citation type="submission" date="2020-03" db="EMBL/GenBank/DDBJ databases">
        <authorList>
            <person name="Wang L."/>
            <person name="He N."/>
            <person name="Li Y."/>
            <person name="Fang Y."/>
            <person name="Zhang F."/>
        </authorList>
    </citation>
    <scope>NUCLEOTIDE SEQUENCE [LARGE SCALE GENOMIC DNA]</scope>
    <source>
        <strain evidence="3">hsmgli-8</strain>
    </source>
</reference>
<dbReference type="RefSeq" id="WP_168086142.1">
    <property type="nucleotide sequence ID" value="NZ_JAAVJI010000024.1"/>
</dbReference>
<dbReference type="Gene3D" id="3.40.50.300">
    <property type="entry name" value="P-loop containing nucleotide triphosphate hydrolases"/>
    <property type="match status" value="1"/>
</dbReference>
<dbReference type="EMBL" id="JAAVJI010000024">
    <property type="protein sequence ID" value="NJP03567.1"/>
    <property type="molecule type" value="Genomic_DNA"/>
</dbReference>
<proteinExistence type="predicted"/>
<dbReference type="InterPro" id="IPR025669">
    <property type="entry name" value="AAA_dom"/>
</dbReference>
<dbReference type="PANTHER" id="PTHR13696">
    <property type="entry name" value="P-LOOP CONTAINING NUCLEOSIDE TRIPHOSPHATE HYDROLASE"/>
    <property type="match status" value="1"/>
</dbReference>
<evidence type="ECO:0000313" key="2">
    <source>
        <dbReference type="EMBL" id="NJP03567.1"/>
    </source>
</evidence>
<organism evidence="2 3">
    <name type="scientific">Pseudomonas quercus</name>
    <dbReference type="NCBI Taxonomy" id="2722792"/>
    <lineage>
        <taxon>Bacteria</taxon>
        <taxon>Pseudomonadati</taxon>
        <taxon>Pseudomonadota</taxon>
        <taxon>Gammaproteobacteria</taxon>
        <taxon>Pseudomonadales</taxon>
        <taxon>Pseudomonadaceae</taxon>
        <taxon>Pseudomonas</taxon>
    </lineage>
</organism>
<dbReference type="InterPro" id="IPR027417">
    <property type="entry name" value="P-loop_NTPase"/>
</dbReference>
<name>A0ABX0YJP9_9PSED</name>
<dbReference type="SUPFAM" id="SSF52540">
    <property type="entry name" value="P-loop containing nucleoside triphosphate hydrolases"/>
    <property type="match status" value="1"/>
</dbReference>
<sequence length="354" mass="39290">MNIDKIVARQAAYYANDAQLLHSNGNILDLALPKYERYAVCNLRGGIGKSTLTFNIAYDSQNILAIDTCPQGNSTAFFSGATALSGTTIYDALLPYTMPRMPFPSNIAIPIDHYNSYFEKHNSFFVPSSANLYEFPTLLEGALAQARNIPVPREAERARVQILESLKSLIDRELKKLEVSRVIIDTSPFFSGATQLSWHAVDALIVPVRTDQQSVDSLELLLDLLGNPNRAFLRAMGDAGLSIPKIQMVVVTHCGWSTASGARHEPNNQTKIYLKKVKELISKNMNHFTTQDPDNHIVPVDDFLGSGRIASAKQIPIKCLKPNQNFTINGQHVEVNASVEKCQKQLSFISKNIW</sequence>
<accession>A0ABX0YJP9</accession>
<protein>
    <submittedName>
        <fullName evidence="2">ParA family protein</fullName>
    </submittedName>
</protein>
<dbReference type="Pfam" id="PF13614">
    <property type="entry name" value="AAA_31"/>
    <property type="match status" value="1"/>
</dbReference>
<dbReference type="PANTHER" id="PTHR13696:SF52">
    <property type="entry name" value="PARA FAMILY PROTEIN CT_582"/>
    <property type="match status" value="1"/>
</dbReference>
<comment type="caution">
    <text evidence="2">The sequence shown here is derived from an EMBL/GenBank/DDBJ whole genome shotgun (WGS) entry which is preliminary data.</text>
</comment>
<dbReference type="Proteomes" id="UP000746535">
    <property type="component" value="Unassembled WGS sequence"/>
</dbReference>
<gene>
    <name evidence="2" type="ORF">HBH25_22320</name>
</gene>
<evidence type="ECO:0000313" key="3">
    <source>
        <dbReference type="Proteomes" id="UP000746535"/>
    </source>
</evidence>